<gene>
    <name evidence="2" type="ORF">K452DRAFT_318507</name>
</gene>
<protein>
    <submittedName>
        <fullName evidence="2">Uncharacterized protein</fullName>
    </submittedName>
</protein>
<sequence>MLRVLPPQPTGIPSMSATMPPPPQLGALPTAMPAQPLRPSQPTRKRSHSIARPDDEEDGNEESMRSNCRAANTNTNPAAAPPHLLKRTRTSAELDALRLIPRHEARPFDLGSIELAEPVSVPNNSGSRAIPPGAPILLCVLEHTDAHWQLLCAALPHLSSLLPTLRPVLLTRAALNPAIRAHLTPAPNAATIPLAHPAASSSAPSVPFLLLSLLHPLGGGQTPLDALVVLDSQGLRRLVLPFGWGAGKRAGEQSVGGRVAREGLLGALGAAVREVAREEGA</sequence>
<dbReference type="Proteomes" id="UP000799438">
    <property type="component" value="Unassembled WGS sequence"/>
</dbReference>
<feature type="compositionally biased region" description="Low complexity" evidence="1">
    <location>
        <begin position="70"/>
        <end position="82"/>
    </location>
</feature>
<dbReference type="AlphaFoldDB" id="A0A6A6BDT0"/>
<accession>A0A6A6BDT0</accession>
<dbReference type="RefSeq" id="XP_033397938.1">
    <property type="nucleotide sequence ID" value="XM_033544162.1"/>
</dbReference>
<evidence type="ECO:0000313" key="3">
    <source>
        <dbReference type="Proteomes" id="UP000799438"/>
    </source>
</evidence>
<reference evidence="2" key="1">
    <citation type="journal article" date="2020" name="Stud. Mycol.">
        <title>101 Dothideomycetes genomes: a test case for predicting lifestyles and emergence of pathogens.</title>
        <authorList>
            <person name="Haridas S."/>
            <person name="Albert R."/>
            <person name="Binder M."/>
            <person name="Bloem J."/>
            <person name="Labutti K."/>
            <person name="Salamov A."/>
            <person name="Andreopoulos B."/>
            <person name="Baker S."/>
            <person name="Barry K."/>
            <person name="Bills G."/>
            <person name="Bluhm B."/>
            <person name="Cannon C."/>
            <person name="Castanera R."/>
            <person name="Culley D."/>
            <person name="Daum C."/>
            <person name="Ezra D."/>
            <person name="Gonzalez J."/>
            <person name="Henrissat B."/>
            <person name="Kuo A."/>
            <person name="Liang C."/>
            <person name="Lipzen A."/>
            <person name="Lutzoni F."/>
            <person name="Magnuson J."/>
            <person name="Mondo S."/>
            <person name="Nolan M."/>
            <person name="Ohm R."/>
            <person name="Pangilinan J."/>
            <person name="Park H.-J."/>
            <person name="Ramirez L."/>
            <person name="Alfaro M."/>
            <person name="Sun H."/>
            <person name="Tritt A."/>
            <person name="Yoshinaga Y."/>
            <person name="Zwiers L.-H."/>
            <person name="Turgeon B."/>
            <person name="Goodwin S."/>
            <person name="Spatafora J."/>
            <person name="Crous P."/>
            <person name="Grigoriev I."/>
        </authorList>
    </citation>
    <scope>NUCLEOTIDE SEQUENCE</scope>
    <source>
        <strain evidence="2">CBS 121167</strain>
    </source>
</reference>
<dbReference type="EMBL" id="ML995485">
    <property type="protein sequence ID" value="KAF2142226.1"/>
    <property type="molecule type" value="Genomic_DNA"/>
</dbReference>
<name>A0A6A6BDT0_9PEZI</name>
<evidence type="ECO:0000313" key="2">
    <source>
        <dbReference type="EMBL" id="KAF2142226.1"/>
    </source>
</evidence>
<organism evidence="2 3">
    <name type="scientific">Aplosporella prunicola CBS 121167</name>
    <dbReference type="NCBI Taxonomy" id="1176127"/>
    <lineage>
        <taxon>Eukaryota</taxon>
        <taxon>Fungi</taxon>
        <taxon>Dikarya</taxon>
        <taxon>Ascomycota</taxon>
        <taxon>Pezizomycotina</taxon>
        <taxon>Dothideomycetes</taxon>
        <taxon>Dothideomycetes incertae sedis</taxon>
        <taxon>Botryosphaeriales</taxon>
        <taxon>Aplosporellaceae</taxon>
        <taxon>Aplosporella</taxon>
    </lineage>
</organism>
<keyword evidence="3" id="KW-1185">Reference proteome</keyword>
<feature type="compositionally biased region" description="Pro residues" evidence="1">
    <location>
        <begin position="1"/>
        <end position="10"/>
    </location>
</feature>
<proteinExistence type="predicted"/>
<feature type="region of interest" description="Disordered" evidence="1">
    <location>
        <begin position="1"/>
        <end position="82"/>
    </location>
</feature>
<dbReference type="OrthoDB" id="5390017at2759"/>
<evidence type="ECO:0000256" key="1">
    <source>
        <dbReference type="SAM" id="MobiDB-lite"/>
    </source>
</evidence>
<dbReference type="GeneID" id="54301658"/>